<reference evidence="2 3" key="1">
    <citation type="journal article" date="2018" name="Evol. Lett.">
        <title>Horizontal gene cluster transfer increased hallucinogenic mushroom diversity.</title>
        <authorList>
            <person name="Reynolds H.T."/>
            <person name="Vijayakumar V."/>
            <person name="Gluck-Thaler E."/>
            <person name="Korotkin H.B."/>
            <person name="Matheny P.B."/>
            <person name="Slot J.C."/>
        </authorList>
    </citation>
    <scope>NUCLEOTIDE SEQUENCE [LARGE SCALE GENOMIC DNA]</scope>
    <source>
        <strain evidence="2 3">2629</strain>
    </source>
</reference>
<protein>
    <submittedName>
        <fullName evidence="2">Uncharacterized protein</fullName>
    </submittedName>
</protein>
<sequence length="263" mass="29299">MSPTSSTHGAQLSHSLKKHCWNALLSNTPTPIHRSQCLIPFHFPLQVRCHIADLVALNKSNQPVKAIKKELIDSRELCTMESIELLESNEKNTSLPSSKPITPSSLAPMSPTSSASATEPLVISAAEQQCQLALEVQKQYLEREKEYSANKGTEVAYPCHLKNYEDWYTADQMQRQNEGLKTGLMLTLDSAHPITATKVALFLEYEQKQPKIFITIMITIISDDLLNLSQRTAGGQDELPNTRVGTSSIKQAINALENYRLTH</sequence>
<dbReference type="EMBL" id="NHTK01005030">
    <property type="protein sequence ID" value="PPQ83415.1"/>
    <property type="molecule type" value="Genomic_DNA"/>
</dbReference>
<evidence type="ECO:0000256" key="1">
    <source>
        <dbReference type="SAM" id="MobiDB-lite"/>
    </source>
</evidence>
<dbReference type="Proteomes" id="UP000284842">
    <property type="component" value="Unassembled WGS sequence"/>
</dbReference>
<comment type="caution">
    <text evidence="2">The sequence shown here is derived from an EMBL/GenBank/DDBJ whole genome shotgun (WGS) entry which is preliminary data.</text>
</comment>
<keyword evidence="3" id="KW-1185">Reference proteome</keyword>
<dbReference type="InParanoid" id="A0A409WY29"/>
<feature type="region of interest" description="Disordered" evidence="1">
    <location>
        <begin position="89"/>
        <end position="113"/>
    </location>
</feature>
<proteinExistence type="predicted"/>
<gene>
    <name evidence="2" type="ORF">CVT24_005488</name>
</gene>
<feature type="compositionally biased region" description="Polar residues" evidence="1">
    <location>
        <begin position="91"/>
        <end position="101"/>
    </location>
</feature>
<evidence type="ECO:0000313" key="2">
    <source>
        <dbReference type="EMBL" id="PPQ83415.1"/>
    </source>
</evidence>
<organism evidence="2 3">
    <name type="scientific">Panaeolus cyanescens</name>
    <dbReference type="NCBI Taxonomy" id="181874"/>
    <lineage>
        <taxon>Eukaryota</taxon>
        <taxon>Fungi</taxon>
        <taxon>Dikarya</taxon>
        <taxon>Basidiomycota</taxon>
        <taxon>Agaricomycotina</taxon>
        <taxon>Agaricomycetes</taxon>
        <taxon>Agaricomycetidae</taxon>
        <taxon>Agaricales</taxon>
        <taxon>Agaricineae</taxon>
        <taxon>Galeropsidaceae</taxon>
        <taxon>Panaeolus</taxon>
    </lineage>
</organism>
<evidence type="ECO:0000313" key="3">
    <source>
        <dbReference type="Proteomes" id="UP000284842"/>
    </source>
</evidence>
<dbReference type="AlphaFoldDB" id="A0A409WY29"/>
<feature type="compositionally biased region" description="Low complexity" evidence="1">
    <location>
        <begin position="102"/>
        <end position="113"/>
    </location>
</feature>
<dbReference type="OrthoDB" id="3065555at2759"/>
<accession>A0A409WY29</accession>
<name>A0A409WY29_9AGAR</name>